<evidence type="ECO:0000313" key="3">
    <source>
        <dbReference type="Proteomes" id="UP000604046"/>
    </source>
</evidence>
<dbReference type="EMBL" id="CAJNDS010002301">
    <property type="protein sequence ID" value="CAE7420396.1"/>
    <property type="molecule type" value="Genomic_DNA"/>
</dbReference>
<keyword evidence="3" id="KW-1185">Reference proteome</keyword>
<name>A0A812R4A3_9DINO</name>
<organism evidence="2 3">
    <name type="scientific">Symbiodinium natans</name>
    <dbReference type="NCBI Taxonomy" id="878477"/>
    <lineage>
        <taxon>Eukaryota</taxon>
        <taxon>Sar</taxon>
        <taxon>Alveolata</taxon>
        <taxon>Dinophyceae</taxon>
        <taxon>Suessiales</taxon>
        <taxon>Symbiodiniaceae</taxon>
        <taxon>Symbiodinium</taxon>
    </lineage>
</organism>
<reference evidence="2" key="1">
    <citation type="submission" date="2021-02" db="EMBL/GenBank/DDBJ databases">
        <authorList>
            <person name="Dougan E. K."/>
            <person name="Rhodes N."/>
            <person name="Thang M."/>
            <person name="Chan C."/>
        </authorList>
    </citation>
    <scope>NUCLEOTIDE SEQUENCE</scope>
</reference>
<comment type="caution">
    <text evidence="2">The sequence shown here is derived from an EMBL/GenBank/DDBJ whole genome shotgun (WGS) entry which is preliminary data.</text>
</comment>
<feature type="region of interest" description="Disordered" evidence="1">
    <location>
        <begin position="1"/>
        <end position="20"/>
    </location>
</feature>
<evidence type="ECO:0000313" key="2">
    <source>
        <dbReference type="EMBL" id="CAE7420396.1"/>
    </source>
</evidence>
<sequence>MASTSSQPALTGASCSGRPMATCSTVGSFSAECRIWLPPGMDRECLSSTLTKASRSLTSLRARSWPRFQRAMP</sequence>
<gene>
    <name evidence="2" type="ORF">SNAT2548_LOCUS22864</name>
</gene>
<dbReference type="Proteomes" id="UP000604046">
    <property type="component" value="Unassembled WGS sequence"/>
</dbReference>
<proteinExistence type="predicted"/>
<accession>A0A812R4A3</accession>
<evidence type="ECO:0000256" key="1">
    <source>
        <dbReference type="SAM" id="MobiDB-lite"/>
    </source>
</evidence>
<protein>
    <submittedName>
        <fullName evidence="2">Uncharacterized protein</fullName>
    </submittedName>
</protein>
<dbReference type="AlphaFoldDB" id="A0A812R4A3"/>